<dbReference type="InterPro" id="IPR049227">
    <property type="entry name" value="DUF6824"/>
</dbReference>
<feature type="compositionally biased region" description="Basic and acidic residues" evidence="1">
    <location>
        <begin position="487"/>
        <end position="496"/>
    </location>
</feature>
<gene>
    <name evidence="3" type="ORF">ACHAWU_001446</name>
</gene>
<feature type="region of interest" description="Disordered" evidence="1">
    <location>
        <begin position="441"/>
        <end position="522"/>
    </location>
</feature>
<dbReference type="Pfam" id="PF20710">
    <property type="entry name" value="DUF6824"/>
    <property type="match status" value="1"/>
</dbReference>
<evidence type="ECO:0000313" key="4">
    <source>
        <dbReference type="Proteomes" id="UP001530293"/>
    </source>
</evidence>
<dbReference type="EMBL" id="JALLBG020000226">
    <property type="protein sequence ID" value="KAL3758719.1"/>
    <property type="molecule type" value="Genomic_DNA"/>
</dbReference>
<comment type="caution">
    <text evidence="3">The sequence shown here is derived from an EMBL/GenBank/DDBJ whole genome shotgun (WGS) entry which is preliminary data.</text>
</comment>
<reference evidence="3 4" key="1">
    <citation type="submission" date="2024-10" db="EMBL/GenBank/DDBJ databases">
        <title>Updated reference genomes for cyclostephanoid diatoms.</title>
        <authorList>
            <person name="Roberts W.R."/>
            <person name="Alverson A.J."/>
        </authorList>
    </citation>
    <scope>NUCLEOTIDE SEQUENCE [LARGE SCALE GENOMIC DNA]</scope>
    <source>
        <strain evidence="3 4">AJA232-27</strain>
    </source>
</reference>
<feature type="region of interest" description="Disordered" evidence="1">
    <location>
        <begin position="1"/>
        <end position="25"/>
    </location>
</feature>
<name>A0ABD3M404_9STRA</name>
<feature type="domain" description="DUF6824" evidence="2">
    <location>
        <begin position="115"/>
        <end position="224"/>
    </location>
</feature>
<feature type="compositionally biased region" description="Basic and acidic residues" evidence="1">
    <location>
        <begin position="1"/>
        <end position="24"/>
    </location>
</feature>
<feature type="compositionally biased region" description="Low complexity" evidence="1">
    <location>
        <begin position="190"/>
        <end position="200"/>
    </location>
</feature>
<dbReference type="Proteomes" id="UP001530293">
    <property type="component" value="Unassembled WGS sequence"/>
</dbReference>
<organism evidence="3 4">
    <name type="scientific">Discostella pseudostelligera</name>
    <dbReference type="NCBI Taxonomy" id="259834"/>
    <lineage>
        <taxon>Eukaryota</taxon>
        <taxon>Sar</taxon>
        <taxon>Stramenopiles</taxon>
        <taxon>Ochrophyta</taxon>
        <taxon>Bacillariophyta</taxon>
        <taxon>Coscinodiscophyceae</taxon>
        <taxon>Thalassiosirophycidae</taxon>
        <taxon>Stephanodiscales</taxon>
        <taxon>Stephanodiscaceae</taxon>
        <taxon>Discostella</taxon>
    </lineage>
</organism>
<accession>A0ABD3M404</accession>
<feature type="region of interest" description="Disordered" evidence="1">
    <location>
        <begin position="535"/>
        <end position="571"/>
    </location>
</feature>
<protein>
    <recommendedName>
        <fullName evidence="2">DUF6824 domain-containing protein</fullName>
    </recommendedName>
</protein>
<dbReference type="AlphaFoldDB" id="A0ABD3M404"/>
<feature type="region of interest" description="Disordered" evidence="1">
    <location>
        <begin position="240"/>
        <end position="309"/>
    </location>
</feature>
<feature type="compositionally biased region" description="Low complexity" evidence="1">
    <location>
        <begin position="370"/>
        <end position="387"/>
    </location>
</feature>
<feature type="compositionally biased region" description="Low complexity" evidence="1">
    <location>
        <begin position="546"/>
        <end position="562"/>
    </location>
</feature>
<feature type="region of interest" description="Disordered" evidence="1">
    <location>
        <begin position="183"/>
        <end position="202"/>
    </location>
</feature>
<sequence length="571" mass="62080">MTNEDNGRRSSSSDDRRRHEHTEMDIDNLARTIAQHTNMGQMMNTFNTMAPWPPFSPTLQLPASASAAAAAAAAMPLSFEEISLASSPGLLDSTAYYNPSSTGVHGLIQEPHVNDVLCGRGGSINSHPGNRKFRDWVIQRKESYLLAKSKSDKSQVTADILHLVRAQTPPGRFLQKFTVDQSIGGRGRSKSSSHSSSSSSGLGGWWVEIDEMKALAKCSQALREGAPAFRALHKAEKKGRYKKSSISEAGSSRLSSTRNKPLELPKLAPPPPLVSSMNIIQPPSRAVGATPASSTQELKAASRFPPALPPPTFPSEIDETERELNVLFPVSSRIFETESNDNNRSISSFPLLHLGDYSASMSDVAKAIPTPTTTESKPVITTTTPTTIDKWPPGEWFPGSLLYSPFTPFVSPGLTPHAEGTRPAGPAGWLDAISFLPNLSPMPPVHGKSTEEEGHNLKRSHSLSSFSEGDFYSDDSFKNPFENDNGNPDRRQEPLCKSESTTQGHSSDRNHGTMFPHGHTMERLGLYGGSASFHRNNSSSWHKTSRASSISSLSQRSISNLNNHSKRKSIS</sequence>
<evidence type="ECO:0000256" key="1">
    <source>
        <dbReference type="SAM" id="MobiDB-lite"/>
    </source>
</evidence>
<evidence type="ECO:0000259" key="2">
    <source>
        <dbReference type="Pfam" id="PF20710"/>
    </source>
</evidence>
<feature type="region of interest" description="Disordered" evidence="1">
    <location>
        <begin position="369"/>
        <end position="391"/>
    </location>
</feature>
<keyword evidence="4" id="KW-1185">Reference proteome</keyword>
<proteinExistence type="predicted"/>
<feature type="compositionally biased region" description="Polar residues" evidence="1">
    <location>
        <begin position="244"/>
        <end position="259"/>
    </location>
</feature>
<evidence type="ECO:0000313" key="3">
    <source>
        <dbReference type="EMBL" id="KAL3758719.1"/>
    </source>
</evidence>